<keyword evidence="2" id="KW-1185">Reference proteome</keyword>
<evidence type="ECO:0000313" key="1">
    <source>
        <dbReference type="EMBL" id="KIY02960.1"/>
    </source>
</evidence>
<name>A0A0D2KHQ1_9EURO</name>
<dbReference type="STRING" id="1442371.A0A0D2KHQ1"/>
<dbReference type="AlphaFoldDB" id="A0A0D2KHQ1"/>
<reference evidence="1 2" key="1">
    <citation type="submission" date="2015-01" db="EMBL/GenBank/DDBJ databases">
        <title>The Genome Sequence of Fonsecaea multimorphosa CBS 102226.</title>
        <authorList>
            <consortium name="The Broad Institute Genomics Platform"/>
            <person name="Cuomo C."/>
            <person name="de Hoog S."/>
            <person name="Gorbushina A."/>
            <person name="Stielow B."/>
            <person name="Teixiera M."/>
            <person name="Abouelleil A."/>
            <person name="Chapman S.B."/>
            <person name="Priest M."/>
            <person name="Young S.K."/>
            <person name="Wortman J."/>
            <person name="Nusbaum C."/>
            <person name="Birren B."/>
        </authorList>
    </citation>
    <scope>NUCLEOTIDE SEQUENCE [LARGE SCALE GENOMIC DNA]</scope>
    <source>
        <strain evidence="1 2">CBS 102226</strain>
    </source>
</reference>
<dbReference type="GeneID" id="27707171"/>
<gene>
    <name evidence="1" type="ORF">Z520_01425</name>
</gene>
<dbReference type="RefSeq" id="XP_016637082.1">
    <property type="nucleotide sequence ID" value="XM_016771943.1"/>
</dbReference>
<proteinExistence type="predicted"/>
<dbReference type="VEuPathDB" id="FungiDB:Z520_01425"/>
<sequence>MTTVDSTKFLANGGYLQKGREKNLRPVDLGRKTLSLAPSRYAIIGAVSQHLMNLWGSFHLV</sequence>
<organism evidence="1 2">
    <name type="scientific">Fonsecaea multimorphosa CBS 102226</name>
    <dbReference type="NCBI Taxonomy" id="1442371"/>
    <lineage>
        <taxon>Eukaryota</taxon>
        <taxon>Fungi</taxon>
        <taxon>Dikarya</taxon>
        <taxon>Ascomycota</taxon>
        <taxon>Pezizomycotina</taxon>
        <taxon>Eurotiomycetes</taxon>
        <taxon>Chaetothyriomycetidae</taxon>
        <taxon>Chaetothyriales</taxon>
        <taxon>Herpotrichiellaceae</taxon>
        <taxon>Fonsecaea</taxon>
    </lineage>
</organism>
<accession>A0A0D2KHQ1</accession>
<evidence type="ECO:0000313" key="2">
    <source>
        <dbReference type="Proteomes" id="UP000053411"/>
    </source>
</evidence>
<protein>
    <submittedName>
        <fullName evidence="1">Uncharacterized protein</fullName>
    </submittedName>
</protein>
<dbReference type="Proteomes" id="UP000053411">
    <property type="component" value="Unassembled WGS sequence"/>
</dbReference>
<dbReference type="EMBL" id="KN848063">
    <property type="protein sequence ID" value="KIY02960.1"/>
    <property type="molecule type" value="Genomic_DNA"/>
</dbReference>